<dbReference type="GO" id="GO:0046872">
    <property type="term" value="F:metal ion binding"/>
    <property type="evidence" value="ECO:0007669"/>
    <property type="project" value="UniProtKB-KW"/>
</dbReference>
<evidence type="ECO:0000256" key="8">
    <source>
        <dbReference type="PROSITE-ProRule" id="PRU00125"/>
    </source>
</evidence>
<dbReference type="FunFam" id="1.10.418.10:FF:000023">
    <property type="entry name" value="EH domain-binding protein 1 isoform X1"/>
    <property type="match status" value="1"/>
</dbReference>
<dbReference type="SMART" id="SM01203">
    <property type="entry name" value="DUF3585"/>
    <property type="match status" value="1"/>
</dbReference>
<feature type="coiled-coil region" evidence="9">
    <location>
        <begin position="556"/>
        <end position="583"/>
    </location>
</feature>
<dbReference type="InterPro" id="IPR022735">
    <property type="entry name" value="bMERB_dom"/>
</dbReference>
<dbReference type="SUPFAM" id="SSF47576">
    <property type="entry name" value="Calponin-homology domain, CH-domain"/>
    <property type="match status" value="1"/>
</dbReference>
<evidence type="ECO:0000313" key="14">
    <source>
        <dbReference type="Proteomes" id="UP000515145"/>
    </source>
</evidence>
<evidence type="ECO:0000256" key="9">
    <source>
        <dbReference type="SAM" id="Coils"/>
    </source>
</evidence>
<dbReference type="Proteomes" id="UP000515145">
    <property type="component" value="Chromosome 8"/>
</dbReference>
<proteinExistence type="predicted"/>
<dbReference type="OrthoDB" id="8062037at2759"/>
<feature type="region of interest" description="Disordered" evidence="10">
    <location>
        <begin position="514"/>
        <end position="540"/>
    </location>
</feature>
<dbReference type="RefSeq" id="XP_028268792.1">
    <property type="nucleotide sequence ID" value="XM_028412991.1"/>
</dbReference>
<feature type="domain" description="Calponin-homology (CH)" evidence="11">
    <location>
        <begin position="1"/>
        <end position="104"/>
    </location>
</feature>
<evidence type="ECO:0000256" key="3">
    <source>
        <dbReference type="ARBA" id="ARBA00022723"/>
    </source>
</evidence>
<name>A0A6P7IVX6_9TELE</name>
<feature type="domain" description="BMERB" evidence="13">
    <location>
        <begin position="546"/>
        <end position="693"/>
    </location>
</feature>
<dbReference type="InterPro" id="IPR036872">
    <property type="entry name" value="CH_dom_sf"/>
</dbReference>
<feature type="compositionally biased region" description="Pro residues" evidence="10">
    <location>
        <begin position="380"/>
        <end position="390"/>
    </location>
</feature>
<feature type="domain" description="LIM zinc-binding" evidence="12">
    <location>
        <begin position="160"/>
        <end position="222"/>
    </location>
</feature>
<feature type="compositionally biased region" description="Polar residues" evidence="10">
    <location>
        <begin position="290"/>
        <end position="304"/>
    </location>
</feature>
<evidence type="ECO:0000259" key="11">
    <source>
        <dbReference type="PROSITE" id="PS50021"/>
    </source>
</evidence>
<dbReference type="InParanoid" id="A0A6P7IVX6"/>
<dbReference type="PANTHER" id="PTHR23167:SF89">
    <property type="entry name" value="MICAL-LIKE PROTEIN 1"/>
    <property type="match status" value="1"/>
</dbReference>
<evidence type="ECO:0000313" key="15">
    <source>
        <dbReference type="RefSeq" id="XP_028268792.1"/>
    </source>
</evidence>
<feature type="compositionally biased region" description="Basic and acidic residues" evidence="10">
    <location>
        <begin position="418"/>
        <end position="428"/>
    </location>
</feature>
<accession>A0A6P7IVX6</accession>
<feature type="compositionally biased region" description="Low complexity" evidence="10">
    <location>
        <begin position="457"/>
        <end position="468"/>
    </location>
</feature>
<dbReference type="AlphaFoldDB" id="A0A6P7IVX6"/>
<keyword evidence="2" id="KW-0597">Phosphoprotein</keyword>
<evidence type="ECO:0000256" key="10">
    <source>
        <dbReference type="SAM" id="MobiDB-lite"/>
    </source>
</evidence>
<dbReference type="InterPro" id="IPR050540">
    <property type="entry name" value="F-actin_Monoox_Mical"/>
</dbReference>
<evidence type="ECO:0000256" key="2">
    <source>
        <dbReference type="ARBA" id="ARBA00022553"/>
    </source>
</evidence>
<dbReference type="InterPro" id="IPR001781">
    <property type="entry name" value="Znf_LIM"/>
</dbReference>
<keyword evidence="4" id="KW-0967">Endosome</keyword>
<feature type="compositionally biased region" description="Low complexity" evidence="10">
    <location>
        <begin position="429"/>
        <end position="443"/>
    </location>
</feature>
<dbReference type="InterPro" id="IPR001715">
    <property type="entry name" value="CH_dom"/>
</dbReference>
<dbReference type="SUPFAM" id="SSF57716">
    <property type="entry name" value="Glucocorticoid receptor-like (DNA-binding domain)"/>
    <property type="match status" value="1"/>
</dbReference>
<keyword evidence="7 9" id="KW-0175">Coiled coil</keyword>
<evidence type="ECO:0000256" key="5">
    <source>
        <dbReference type="ARBA" id="ARBA00022833"/>
    </source>
</evidence>
<feature type="region of interest" description="Disordered" evidence="10">
    <location>
        <begin position="273"/>
        <end position="489"/>
    </location>
</feature>
<organism evidence="14 15">
    <name type="scientific">Parambassis ranga</name>
    <name type="common">Indian glassy fish</name>
    <dbReference type="NCBI Taxonomy" id="210632"/>
    <lineage>
        <taxon>Eukaryota</taxon>
        <taxon>Metazoa</taxon>
        <taxon>Chordata</taxon>
        <taxon>Craniata</taxon>
        <taxon>Vertebrata</taxon>
        <taxon>Euteleostomi</taxon>
        <taxon>Actinopterygii</taxon>
        <taxon>Neopterygii</taxon>
        <taxon>Teleostei</taxon>
        <taxon>Neoteleostei</taxon>
        <taxon>Acanthomorphata</taxon>
        <taxon>Ovalentaria</taxon>
        <taxon>Ambassidae</taxon>
        <taxon>Parambassis</taxon>
    </lineage>
</organism>
<keyword evidence="3 8" id="KW-0479">Metal-binding</keyword>
<dbReference type="PROSITE" id="PS50023">
    <property type="entry name" value="LIM_DOMAIN_2"/>
    <property type="match status" value="1"/>
</dbReference>
<protein>
    <submittedName>
        <fullName evidence="15">MICAL-like protein 1</fullName>
    </submittedName>
</protein>
<dbReference type="SMART" id="SM00132">
    <property type="entry name" value="LIM"/>
    <property type="match status" value="1"/>
</dbReference>
<dbReference type="PROSITE" id="PS00478">
    <property type="entry name" value="LIM_DOMAIN_1"/>
    <property type="match status" value="1"/>
</dbReference>
<feature type="compositionally biased region" description="Low complexity" evidence="10">
    <location>
        <begin position="343"/>
        <end position="356"/>
    </location>
</feature>
<dbReference type="PROSITE" id="PS50021">
    <property type="entry name" value="CH"/>
    <property type="match status" value="1"/>
</dbReference>
<feature type="compositionally biased region" description="Polar residues" evidence="10">
    <location>
        <begin position="522"/>
        <end position="533"/>
    </location>
</feature>
<dbReference type="Gene3D" id="1.10.418.10">
    <property type="entry name" value="Calponin-like domain"/>
    <property type="match status" value="1"/>
</dbReference>
<evidence type="ECO:0000256" key="4">
    <source>
        <dbReference type="ARBA" id="ARBA00022753"/>
    </source>
</evidence>
<keyword evidence="5 8" id="KW-0862">Zinc</keyword>
<keyword evidence="6 8" id="KW-0440">LIM domain</keyword>
<gene>
    <name evidence="15" type="primary">LOC114440520</name>
</gene>
<dbReference type="GeneID" id="114440520"/>
<dbReference type="PROSITE" id="PS51848">
    <property type="entry name" value="BMERB"/>
    <property type="match status" value="1"/>
</dbReference>
<dbReference type="Pfam" id="PF12130">
    <property type="entry name" value="bMERB_dom"/>
    <property type="match status" value="1"/>
</dbReference>
<keyword evidence="14" id="KW-1185">Reference proteome</keyword>
<dbReference type="GO" id="GO:0005768">
    <property type="term" value="C:endosome"/>
    <property type="evidence" value="ECO:0007669"/>
    <property type="project" value="UniProtKB-SubCell"/>
</dbReference>
<evidence type="ECO:0000259" key="12">
    <source>
        <dbReference type="PROSITE" id="PS50023"/>
    </source>
</evidence>
<sequence length="739" mass="82002">MTSPKALLEWCRATCASYPGVEIKNMSSSFRDGLAFCAIIHSHRPDLIDFSSLSKDNVYHNNKLAFEVAESQLGITALLDPKDMVSTKVPDCLSVISYLCQYYFFFNRKSLAAARSWSSHSSVLNHLTKSRRSGGLKRLKSLSDLGVSGDDGFSNTKPRTVCSLCLKPVHLIQRCLIDGKVYHRSCFRCKLCRSTLLAESYTQGSDSGSLICSYHTTDGTNSQLGFNQQTGSADNETGYYSLDGAAIARVPHYTKKTESQDGLVCKARGAAVTESTDRGDASAGPPRPLRQNSSVNETKTSELSASCAHEGRTHPVPAPRRLLHSSTVPVPAPRTKTCQTMNSKPAAGSLSPPGSSQVTSPKVKTNHPWMSIVHPGPWTQLPPAPPPVPAPRSKSVSRPRPRIPPPNPFEEEEEEDADTKPESTDRTEPSVAAVVSKPAVSIPTGEPEDKEGSVLETKSTSGKGLSSKVTEDTAQNHGLPRSLSVPVITPDHAQTGTESVTLCQSQAACRGNPFNQKPALTKSHTFQDVSSSRGPAPGHGFPLIKRKVQSEQAVSTENLQVQTSEVEKHLEVLEQRGVELERNLRGCTHDKEEDRMLMEWFSLIHERHVLLRRDAELVYLTMQQKLEDRQADVEYKLRCLLNKPESDWSQEDRGREEQLMNELVSIIEQRNRIISVLDQDRQREREEDVQWEDVMKNKHLQKEELKEMKKSKGKFKPTKVFKMLNHKAESTKEAAHKQS</sequence>
<evidence type="ECO:0000256" key="6">
    <source>
        <dbReference type="ARBA" id="ARBA00023038"/>
    </source>
</evidence>
<evidence type="ECO:0000256" key="7">
    <source>
        <dbReference type="ARBA" id="ARBA00023054"/>
    </source>
</evidence>
<evidence type="ECO:0000256" key="1">
    <source>
        <dbReference type="ARBA" id="ARBA00004177"/>
    </source>
</evidence>
<evidence type="ECO:0000259" key="13">
    <source>
        <dbReference type="PROSITE" id="PS51848"/>
    </source>
</evidence>
<dbReference type="SMART" id="SM00033">
    <property type="entry name" value="CH"/>
    <property type="match status" value="1"/>
</dbReference>
<dbReference type="PANTHER" id="PTHR23167">
    <property type="entry name" value="CALPONIN HOMOLOGY DOMAIN-CONTAINING PROTEIN DDB_G0272472-RELATED"/>
    <property type="match status" value="1"/>
</dbReference>
<comment type="subcellular location">
    <subcellularLocation>
        <location evidence="1">Endosome</location>
    </subcellularLocation>
</comment>
<dbReference type="Pfam" id="PF00412">
    <property type="entry name" value="LIM"/>
    <property type="match status" value="1"/>
</dbReference>
<dbReference type="Gene3D" id="2.10.110.10">
    <property type="entry name" value="Cysteine Rich Protein"/>
    <property type="match status" value="1"/>
</dbReference>
<dbReference type="Pfam" id="PF00307">
    <property type="entry name" value="CH"/>
    <property type="match status" value="1"/>
</dbReference>
<reference evidence="15" key="1">
    <citation type="submission" date="2025-08" db="UniProtKB">
        <authorList>
            <consortium name="RefSeq"/>
        </authorList>
    </citation>
    <scope>IDENTIFICATION</scope>
</reference>